<dbReference type="InterPro" id="IPR002495">
    <property type="entry name" value="Glyco_trans_8"/>
</dbReference>
<dbReference type="GeneTree" id="ENSGT00940000158154"/>
<dbReference type="AlphaFoldDB" id="A0A3P8VG32"/>
<dbReference type="RefSeq" id="XP_016897845.1">
    <property type="nucleotide sequence ID" value="XM_017042356.2"/>
</dbReference>
<dbReference type="GO" id="GO:0016266">
    <property type="term" value="P:protein O-linked glycosylation via N-acetyl-galactosamine"/>
    <property type="evidence" value="ECO:0007669"/>
    <property type="project" value="TreeGrafter"/>
</dbReference>
<dbReference type="InParanoid" id="A0A3P8VG32"/>
<feature type="compositionally biased region" description="Basic and acidic residues" evidence="1">
    <location>
        <begin position="80"/>
        <end position="90"/>
    </location>
</feature>
<dbReference type="KEGG" id="csem:103392422"/>
<dbReference type="PANTHER" id="PTHR46612:SF1">
    <property type="entry name" value="XYLOSIDE XYLOSYLTRANSFERASE 1"/>
    <property type="match status" value="1"/>
</dbReference>
<dbReference type="RefSeq" id="XP_024909907.1">
    <property type="nucleotide sequence ID" value="XM_025054139.1"/>
</dbReference>
<feature type="region of interest" description="Disordered" evidence="1">
    <location>
        <begin position="48"/>
        <end position="96"/>
    </location>
</feature>
<reference evidence="3" key="2">
    <citation type="submission" date="2025-08" db="UniProtKB">
        <authorList>
            <consortium name="Ensembl"/>
        </authorList>
    </citation>
    <scope>IDENTIFICATION</scope>
</reference>
<dbReference type="InterPro" id="IPR029044">
    <property type="entry name" value="Nucleotide-diphossugar_trans"/>
</dbReference>
<feature type="compositionally biased region" description="Polar residues" evidence="1">
    <location>
        <begin position="48"/>
        <end position="64"/>
    </location>
</feature>
<evidence type="ECO:0000256" key="2">
    <source>
        <dbReference type="SAM" id="Phobius"/>
    </source>
</evidence>
<evidence type="ECO:0000313" key="3">
    <source>
        <dbReference type="Ensembl" id="ENSCSEP00000013229.1"/>
    </source>
</evidence>
<proteinExistence type="predicted"/>
<dbReference type="GO" id="GO:0140560">
    <property type="term" value="F:xylosyl alpha-1,3-xylosyltransferase activity"/>
    <property type="evidence" value="ECO:0007669"/>
    <property type="project" value="TreeGrafter"/>
</dbReference>
<dbReference type="Proteomes" id="UP000265120">
    <property type="component" value="Chromosome 2"/>
</dbReference>
<dbReference type="FunCoup" id="A0A3P8VG32">
    <property type="interactions" value="629"/>
</dbReference>
<sequence>MGVLRAAARIMGRISTFRSYQFVLLVAAALAVVAFYYFGSEKQNFSSTTKRIRQTQASHTSTNRNDADLTLDTGLPRTPGSEEQRGKDADAGGEAAESGASLAAHQHYHALMMFTKVDKSRSLQDKFRVAMLSMVKHALFQDGEVLVLHFVSDQASRDLGERMLQECLVDATFKYEVQFHDVLLLTQKLFPIVEAMQKYFSAGSGAYYSDAIFFLSVAMHHIMPDSLMRIVQLDLDLKYRTNIRELFLEFDRFPPGAVIGIVREMQPVYRHTFWQYRKENPRTRVGEPPPEGLPGFNSGVMLLDLKEMRTSVLYNQLLKPDNVAALADQYRFRGHLGDQDFFTMIGMEHPELFYPLACGWNRQLCTWWREHGYGDVFQLYYRCQGPVFIYHGNCNSPIPEG</sequence>
<dbReference type="RefSeq" id="XP_024909908.1">
    <property type="nucleotide sequence ID" value="XM_025054140.1"/>
</dbReference>
<evidence type="ECO:0000256" key="1">
    <source>
        <dbReference type="SAM" id="MobiDB-lite"/>
    </source>
</evidence>
<keyword evidence="2" id="KW-0812">Transmembrane</keyword>
<dbReference type="Pfam" id="PF01501">
    <property type="entry name" value="Glyco_transf_8"/>
    <property type="match status" value="1"/>
</dbReference>
<name>A0A3P8VG32_CYNSE</name>
<keyword evidence="4" id="KW-1185">Reference proteome</keyword>
<organism evidence="3 4">
    <name type="scientific">Cynoglossus semilaevis</name>
    <name type="common">Tongue sole</name>
    <dbReference type="NCBI Taxonomy" id="244447"/>
    <lineage>
        <taxon>Eukaryota</taxon>
        <taxon>Metazoa</taxon>
        <taxon>Chordata</taxon>
        <taxon>Craniata</taxon>
        <taxon>Vertebrata</taxon>
        <taxon>Euteleostomi</taxon>
        <taxon>Actinopterygii</taxon>
        <taxon>Neopterygii</taxon>
        <taxon>Teleostei</taxon>
        <taxon>Neoteleostei</taxon>
        <taxon>Acanthomorphata</taxon>
        <taxon>Carangaria</taxon>
        <taxon>Pleuronectiformes</taxon>
        <taxon>Pleuronectoidei</taxon>
        <taxon>Cynoglossidae</taxon>
        <taxon>Cynoglossinae</taxon>
        <taxon>Cynoglossus</taxon>
    </lineage>
</organism>
<dbReference type="OrthoDB" id="411524at2759"/>
<dbReference type="InterPro" id="IPR042465">
    <property type="entry name" value="XXLT1"/>
</dbReference>
<keyword evidence="2" id="KW-1133">Transmembrane helix</keyword>
<reference evidence="3" key="3">
    <citation type="submission" date="2025-09" db="UniProtKB">
        <authorList>
            <consortium name="Ensembl"/>
        </authorList>
    </citation>
    <scope>IDENTIFICATION</scope>
</reference>
<dbReference type="Gene3D" id="3.90.550.10">
    <property type="entry name" value="Spore Coat Polysaccharide Biosynthesis Protein SpsA, Chain A"/>
    <property type="match status" value="1"/>
</dbReference>
<feature type="transmembrane region" description="Helical" evidence="2">
    <location>
        <begin position="20"/>
        <end position="39"/>
    </location>
</feature>
<dbReference type="GO" id="GO:0005789">
    <property type="term" value="C:endoplasmic reticulum membrane"/>
    <property type="evidence" value="ECO:0007669"/>
    <property type="project" value="TreeGrafter"/>
</dbReference>
<reference evidence="3 4" key="1">
    <citation type="journal article" date="2014" name="Nat. Genet.">
        <title>Whole-genome sequence of a flatfish provides insights into ZW sex chromosome evolution and adaptation to a benthic lifestyle.</title>
        <authorList>
            <person name="Chen S."/>
            <person name="Zhang G."/>
            <person name="Shao C."/>
            <person name="Huang Q."/>
            <person name="Liu G."/>
            <person name="Zhang P."/>
            <person name="Song W."/>
            <person name="An N."/>
            <person name="Chalopin D."/>
            <person name="Volff J.N."/>
            <person name="Hong Y."/>
            <person name="Li Q."/>
            <person name="Sha Z."/>
            <person name="Zhou H."/>
            <person name="Xie M."/>
            <person name="Yu Q."/>
            <person name="Liu Y."/>
            <person name="Xiang H."/>
            <person name="Wang N."/>
            <person name="Wu K."/>
            <person name="Yang C."/>
            <person name="Zhou Q."/>
            <person name="Liao X."/>
            <person name="Yang L."/>
            <person name="Hu Q."/>
            <person name="Zhang J."/>
            <person name="Meng L."/>
            <person name="Jin L."/>
            <person name="Tian Y."/>
            <person name="Lian J."/>
            <person name="Yang J."/>
            <person name="Miao G."/>
            <person name="Liu S."/>
            <person name="Liang Z."/>
            <person name="Yan F."/>
            <person name="Li Y."/>
            <person name="Sun B."/>
            <person name="Zhang H."/>
            <person name="Zhang J."/>
            <person name="Zhu Y."/>
            <person name="Du M."/>
            <person name="Zhao Y."/>
            <person name="Schartl M."/>
            <person name="Tang Q."/>
            <person name="Wang J."/>
        </authorList>
    </citation>
    <scope>NUCLEOTIDE SEQUENCE</scope>
</reference>
<dbReference type="STRING" id="244447.ENSCSEP00000013229"/>
<dbReference type="RefSeq" id="XP_008327275.1">
    <property type="nucleotide sequence ID" value="XM_008329053.3"/>
</dbReference>
<protein>
    <submittedName>
        <fullName evidence="3">Xyloside xylosyltransferase 1</fullName>
    </submittedName>
</protein>
<dbReference type="Ensembl" id="ENSCSET00000013388.1">
    <property type="protein sequence ID" value="ENSCSEP00000013229.1"/>
    <property type="gene ID" value="ENSCSEG00000008543.1"/>
</dbReference>
<dbReference type="CTD" id="152002"/>
<dbReference type="GeneID" id="103392422"/>
<dbReference type="PANTHER" id="PTHR46612">
    <property type="entry name" value="XYLOSIDE XYLOSYLTRANSFERASE 1"/>
    <property type="match status" value="1"/>
</dbReference>
<accession>A0A3P8VG32</accession>
<keyword evidence="2" id="KW-0472">Membrane</keyword>
<evidence type="ECO:0000313" key="4">
    <source>
        <dbReference type="Proteomes" id="UP000265120"/>
    </source>
</evidence>
<dbReference type="SUPFAM" id="SSF53448">
    <property type="entry name" value="Nucleotide-diphospho-sugar transferases"/>
    <property type="match status" value="1"/>
</dbReference>